<evidence type="ECO:0000259" key="2">
    <source>
        <dbReference type="Pfam" id="PF20424"/>
    </source>
</evidence>
<dbReference type="EMBL" id="CP064936">
    <property type="protein sequence ID" value="QQA00791.1"/>
    <property type="molecule type" value="Genomic_DNA"/>
</dbReference>
<keyword evidence="4" id="KW-1185">Reference proteome</keyword>
<dbReference type="Proteomes" id="UP000595224">
    <property type="component" value="Chromosome"/>
</dbReference>
<evidence type="ECO:0000259" key="1">
    <source>
        <dbReference type="Pfam" id="PF07238"/>
    </source>
</evidence>
<gene>
    <name evidence="3" type="ORF">IWA51_11115</name>
</gene>
<accession>A0A7T3V4Y8</accession>
<protein>
    <submittedName>
        <fullName evidence="3">PilZ domain-containing protein</fullName>
    </submittedName>
</protein>
<dbReference type="InterPro" id="IPR046853">
    <property type="entry name" value="PilZN3"/>
</dbReference>
<organism evidence="3 4">
    <name type="scientific">Treponema peruense</name>
    <dbReference type="NCBI Taxonomy" id="2787628"/>
    <lineage>
        <taxon>Bacteria</taxon>
        <taxon>Pseudomonadati</taxon>
        <taxon>Spirochaetota</taxon>
        <taxon>Spirochaetia</taxon>
        <taxon>Spirochaetales</taxon>
        <taxon>Treponemataceae</taxon>
        <taxon>Treponema</taxon>
    </lineage>
</organism>
<feature type="domain" description="PilZ" evidence="1">
    <location>
        <begin position="173"/>
        <end position="250"/>
    </location>
</feature>
<name>A0A7T3V4Y8_9SPIR</name>
<sequence length="284" mass="31906">MSIVTTQLNNRYYKDYLNTEVTFTKDIIRTLKMDPRQIYIKCAGSQWPCIINSTSFTTAKIILGTKGGAYEVLSKKDPPPLSVRFSFYQQDGQLMSFFVSGKVYTIKEYAGSSDLVIVTVQYTQRPPEDLIGMLGHLLDANVNYLKRREDRIPITAESLRKLGIPKKESIIYIQNVPRHCILSDISFGGAKVILIGIAQYLINKTISLQLEFDEPHEVITLTGIITSTEAVEGRKDILAACIKFDDSSITLSYKIHINNYLTTMRKAELNTTFADDLQQAAGAV</sequence>
<dbReference type="GO" id="GO:0035438">
    <property type="term" value="F:cyclic-di-GMP binding"/>
    <property type="evidence" value="ECO:0007669"/>
    <property type="project" value="InterPro"/>
</dbReference>
<reference evidence="3 4" key="1">
    <citation type="submission" date="2020-11" db="EMBL/GenBank/DDBJ databases">
        <title>Treponema Peruensis nv. sp., first commensal Treponema isolated from human feces.</title>
        <authorList>
            <person name="Belkhou C."/>
            <person name="Raes J."/>
        </authorList>
    </citation>
    <scope>NUCLEOTIDE SEQUENCE [LARGE SCALE GENOMIC DNA]</scope>
    <source>
        <strain evidence="3 4">RCC2812</strain>
    </source>
</reference>
<evidence type="ECO:0000313" key="4">
    <source>
        <dbReference type="Proteomes" id="UP000595224"/>
    </source>
</evidence>
<feature type="domain" description="PilZN3" evidence="2">
    <location>
        <begin position="10"/>
        <end position="141"/>
    </location>
</feature>
<evidence type="ECO:0000313" key="3">
    <source>
        <dbReference type="EMBL" id="QQA00791.1"/>
    </source>
</evidence>
<dbReference type="Pfam" id="PF20424">
    <property type="entry name" value="PilZN3"/>
    <property type="match status" value="1"/>
</dbReference>
<dbReference type="KEGG" id="tper:IWA51_11115"/>
<dbReference type="AlphaFoldDB" id="A0A7T3V4Y8"/>
<dbReference type="InterPro" id="IPR009875">
    <property type="entry name" value="PilZ_domain"/>
</dbReference>
<dbReference type="Pfam" id="PF07238">
    <property type="entry name" value="PilZ"/>
    <property type="match status" value="1"/>
</dbReference>
<proteinExistence type="predicted"/>
<dbReference type="RefSeq" id="WP_198442474.1">
    <property type="nucleotide sequence ID" value="NZ_CBCSHE010000015.1"/>
</dbReference>